<dbReference type="GO" id="GO:0016301">
    <property type="term" value="F:kinase activity"/>
    <property type="evidence" value="ECO:0007669"/>
    <property type="project" value="UniProtKB-KW"/>
</dbReference>
<keyword evidence="2" id="KW-0418">Kinase</keyword>
<evidence type="ECO:0000313" key="3">
    <source>
        <dbReference type="Proteomes" id="UP000199197"/>
    </source>
</evidence>
<dbReference type="PANTHER" id="PTHR18964">
    <property type="entry name" value="ROK (REPRESSOR, ORF, KINASE) FAMILY"/>
    <property type="match status" value="1"/>
</dbReference>
<name>A0A0P1MLU2_9BACT</name>
<dbReference type="AlphaFoldDB" id="A0A0P1MLU2"/>
<dbReference type="RefSeq" id="WP_092346848.1">
    <property type="nucleotide sequence ID" value="NZ_CZVW01000001.1"/>
</dbReference>
<reference evidence="3" key="1">
    <citation type="submission" date="2015-11" db="EMBL/GenBank/DDBJ databases">
        <authorList>
            <person name="Varghese N."/>
        </authorList>
    </citation>
    <scope>NUCLEOTIDE SEQUENCE [LARGE SCALE GENOMIC DNA]</scope>
    <source>
        <strain evidence="3">JGI-23</strain>
    </source>
</reference>
<gene>
    <name evidence="2" type="ORF">JGI23_00120</name>
</gene>
<dbReference type="OrthoDB" id="9810372at2"/>
<dbReference type="Proteomes" id="UP000199197">
    <property type="component" value="Unassembled WGS sequence"/>
</dbReference>
<proteinExistence type="inferred from homology"/>
<sequence>MRNAVIGVDAGGTKTTTALATEDGYIIKMLREQTPTTEGAQAGYEVICVMIQNLINEAVKFDFKVTHIGVGFGGPVDFKHGIVYLSHHVEGWENFPLKEKLETKFGIPTIIDNDANAGTIAEWMFGAGKGMDNLIYVNIGTGIGGGIISDGKLLRGWKNLAGEIGHITVKPDGPNCTCGRKGCLEAFSSGSAISYKGTLYFGKPLKSEEVFQLAQQGNQVANKIIQEAVDMLAFALGAVINLINPQLIIIGGGVADAPENLLLEPLRKKLPEYTLPESIDGLKIIKAKLGYDAGVIGAIALALLEKNK</sequence>
<protein>
    <submittedName>
        <fullName evidence="2">Glucokinase</fullName>
    </submittedName>
</protein>
<evidence type="ECO:0000313" key="2">
    <source>
        <dbReference type="EMBL" id="CUS96417.1"/>
    </source>
</evidence>
<dbReference type="SUPFAM" id="SSF53067">
    <property type="entry name" value="Actin-like ATPase domain"/>
    <property type="match status" value="1"/>
</dbReference>
<dbReference type="Pfam" id="PF00480">
    <property type="entry name" value="ROK"/>
    <property type="match status" value="1"/>
</dbReference>
<keyword evidence="2" id="KW-0808">Transferase</keyword>
<organism evidence="2 3">
    <name type="scientific">Candidatus Chryseopegocella kryptomonas</name>
    <dbReference type="NCBI Taxonomy" id="1633643"/>
    <lineage>
        <taxon>Bacteria</taxon>
        <taxon>Pseudomonadati</taxon>
        <taxon>Candidatus Kryptoniota</taxon>
        <taxon>Candidatus Chryseopegocella</taxon>
    </lineage>
</organism>
<dbReference type="EMBL" id="CZVW01000001">
    <property type="protein sequence ID" value="CUS96417.1"/>
    <property type="molecule type" value="Genomic_DNA"/>
</dbReference>
<comment type="similarity">
    <text evidence="1">Belongs to the ROK (NagC/XylR) family.</text>
</comment>
<dbReference type="InterPro" id="IPR000600">
    <property type="entry name" value="ROK"/>
</dbReference>
<dbReference type="InterPro" id="IPR043129">
    <property type="entry name" value="ATPase_NBD"/>
</dbReference>
<dbReference type="PANTHER" id="PTHR18964:SF149">
    <property type="entry name" value="BIFUNCTIONAL UDP-N-ACETYLGLUCOSAMINE 2-EPIMERASE_N-ACETYLMANNOSAMINE KINASE"/>
    <property type="match status" value="1"/>
</dbReference>
<accession>A0A0P1MLU2</accession>
<dbReference type="PROSITE" id="PS01125">
    <property type="entry name" value="ROK"/>
    <property type="match status" value="1"/>
</dbReference>
<dbReference type="InterPro" id="IPR049874">
    <property type="entry name" value="ROK_cs"/>
</dbReference>
<dbReference type="Gene3D" id="3.30.420.40">
    <property type="match status" value="2"/>
</dbReference>
<keyword evidence="3" id="KW-1185">Reference proteome</keyword>
<evidence type="ECO:0000256" key="1">
    <source>
        <dbReference type="ARBA" id="ARBA00006479"/>
    </source>
</evidence>